<dbReference type="eggNOG" id="ENOG502ZB52">
    <property type="taxonomic scope" value="Bacteria"/>
</dbReference>
<keyword evidence="2" id="KW-0472">Membrane</keyword>
<dbReference type="Pfam" id="PF16937">
    <property type="entry name" value="T3SS_HrpK1"/>
    <property type="match status" value="1"/>
</dbReference>
<dbReference type="RefSeq" id="WP_222836908.1">
    <property type="nucleotide sequence ID" value="NZ_CP003915.1"/>
</dbReference>
<feature type="compositionally biased region" description="Basic and acidic residues" evidence="1">
    <location>
        <begin position="42"/>
        <end position="52"/>
    </location>
</feature>
<keyword evidence="2" id="KW-1133">Transmembrane helix</keyword>
<evidence type="ECO:0000256" key="2">
    <source>
        <dbReference type="SAM" id="Phobius"/>
    </source>
</evidence>
<dbReference type="EMBL" id="CP003915">
    <property type="protein sequence ID" value="AHG62190.1"/>
    <property type="molecule type" value="Genomic_DNA"/>
</dbReference>
<dbReference type="KEGG" id="amim:MIM_c00870"/>
<feature type="region of interest" description="Disordered" evidence="1">
    <location>
        <begin position="1256"/>
        <end position="1277"/>
    </location>
</feature>
<feature type="transmembrane region" description="Helical" evidence="2">
    <location>
        <begin position="1202"/>
        <end position="1225"/>
    </location>
</feature>
<feature type="compositionally biased region" description="Low complexity" evidence="1">
    <location>
        <begin position="8"/>
        <end position="29"/>
    </location>
</feature>
<keyword evidence="4" id="KW-1185">Reference proteome</keyword>
<name>W0P9X4_ADVMD</name>
<feature type="region of interest" description="Disordered" evidence="1">
    <location>
        <begin position="1"/>
        <end position="52"/>
    </location>
</feature>
<gene>
    <name evidence="3" type="ORF">MIM_c00870</name>
</gene>
<keyword evidence="2" id="KW-0812">Transmembrane</keyword>
<dbReference type="PATRIC" id="fig|1247726.3.peg.96"/>
<dbReference type="HOGENOM" id="CLU_009528_1_0_4"/>
<dbReference type="InterPro" id="IPR031613">
    <property type="entry name" value="HrpK"/>
</dbReference>
<evidence type="ECO:0000313" key="4">
    <source>
        <dbReference type="Proteomes" id="UP000019095"/>
    </source>
</evidence>
<sequence length="1277" mass="139091">MSKITAPNNNAAENAGGGSSASENNWNNAVFISNKQTNNKSLSDEEKEKRSDEYAQKILDNYDDINTEGKYITLDEIKNYKKSHSDLDPKLNDALDFWSQDDAFKRLDTSKHGGDTDGDVSKNDLKAWIKDDSAGEMSSDLFSAKETKRDEDKVRKDAENVGINWERPDDDKRTAEEIIDDSPLLKNLGNQSDVKDKLKERVGDYEKGSADERANAAYRAAQVLDHVVSFDENGKRLAGKEVTNDSIDGFTSSGEAKHGTEAGRLQDFGKYGFTSLNGKLQNDSKPVQDDKDVREQAEKLGIKWERPEGDDRSAQDIIDDSPLLKKLGNQSGVKDMLKERVGDFDKDANAAYRAAQVLDHIEKFDKNGDRQVGGDVGNQTINGFTNSGEAKPDTEAARLQDFGKEGFSALKGKLDDFKGAGTDKEERKKAEDLGIKWERPEDDKRSAKEIVEGDPLLQELGNHSGVGDLLKERVGDYTKDADAAYRASQILRHVEQFDSNGKEITGDSVGNGEINGFTSSREAKPDTEAGRLQDFGKYGFSALKGNLEDVSAISGNADDIKSYKDYLKANPDADEGSKQVAKYAAILESNYDKIREKAGSGKYLDADAIKRYVDNTKDLSDEAKDALNFWSQPGAFEMIDNSKHSLAQRPDGDLSKGDVQTWLSKSAPKDATSLMTFLSESAGRGAFADIDTSKIGKDVFENPDKYSSEEKAAVLQELQQAQQLMVDGASAGMWKDDYSKVSIANRSRTHPDKDKVFDDLNAHIKILQDDKEVTKVLSEKTAGALTELVGDNGGLKKALQDTYDKEIKTGKALDASWDANMKDGSVEQQAVLAEFVGTAQSYQNVLGIEKAEDIQGAVKDSEHYGQFKDFYEKSLVSGDRLNDLLKDNSFDKAASVFNMEVALYNSALDPEFTGKFDDKLNDNFSNIAQENVFKDASFDDIKEVFGVDGGDKLDEEKVKDYIEQISKENPELFLNENGTVATPDQVLTGFRGSWDFFRQGTKTLDKTGKLEDLDPNKGAKGAYDKGVLHGVSGLFMAGITIARGIGTNGKPTEKDIVNITGGSIQTATVLTEGGMKGYQQYLNKAIKNGEDAIKSGNITFQELEDKIKNNVKDMKGYKSLAKNFEEGAKGLGGMAGAVLGAYGIFDGVKSIRNGDKVAGGLSITSGSVGAMAGLASMVEGAWGLGNALLPNLISKVPNMVPVLAGAMGWAAAGIGVLVSLLPGLIEEGKHQKRSDDFGELLGTYLTKYEIDGVTDGGFRDIPDEEWPGYEDGPTIGS</sequence>
<evidence type="ECO:0000313" key="3">
    <source>
        <dbReference type="EMBL" id="AHG62190.1"/>
    </source>
</evidence>
<reference evidence="3 4" key="1">
    <citation type="journal article" date="2014" name="Microbiology">
        <title>Unravelling the complete genome sequence of Advenella mimigardefordensis strain DPN7T and novel insights in the catabolism of the xenobiotic polythioester precursor 3,3'-dithiodipropionate.</title>
        <authorList>
            <person name="Wubbeler J.H."/>
            <person name="Hiessl S."/>
            <person name="Schuldes J."/>
            <person name="Thurmer A."/>
            <person name="Daniel R."/>
            <person name="Steinbuchel A."/>
        </authorList>
    </citation>
    <scope>NUCLEOTIDE SEQUENCE [LARGE SCALE GENOMIC DNA]</scope>
    <source>
        <strain evidence="4">DSM 17166 / LMG 22922 / DPN7</strain>
    </source>
</reference>
<accession>W0P9X4</accession>
<evidence type="ECO:0000256" key="1">
    <source>
        <dbReference type="SAM" id="MobiDB-lite"/>
    </source>
</evidence>
<organism evidence="3 4">
    <name type="scientific">Advenella mimigardefordensis (strain DSM 17166 / LMG 22922 / DPN7)</name>
    <dbReference type="NCBI Taxonomy" id="1247726"/>
    <lineage>
        <taxon>Bacteria</taxon>
        <taxon>Pseudomonadati</taxon>
        <taxon>Pseudomonadota</taxon>
        <taxon>Betaproteobacteria</taxon>
        <taxon>Burkholderiales</taxon>
        <taxon>Alcaligenaceae</taxon>
    </lineage>
</organism>
<dbReference type="Proteomes" id="UP000019095">
    <property type="component" value="Chromosome"/>
</dbReference>
<proteinExistence type="predicted"/>
<feature type="compositionally biased region" description="Polar residues" evidence="1">
    <location>
        <begin position="30"/>
        <end position="41"/>
    </location>
</feature>
<dbReference type="AlphaFoldDB" id="W0P9X4"/>
<protein>
    <submittedName>
        <fullName evidence="3">Putative pathogenicity locus protein</fullName>
    </submittedName>
</protein>